<keyword evidence="4" id="KW-1185">Reference proteome</keyword>
<sequence length="125" mass="13740">MPMKFIVLFLLAAAATASHAMWVTVTRNEVATVYIDSSAISKMGGNRRVWVVYDLQAPDQTGQQSVKSNIDYDCAEGKYKTLSATSHPNKMGNGPAIKVLPVPEGWRPISQDSMSRQLFAFACAW</sequence>
<organism evidence="3 4">
    <name type="scientific">Limnohabitans curvus</name>
    <dbReference type="NCBI Taxonomy" id="323423"/>
    <lineage>
        <taxon>Bacteria</taxon>
        <taxon>Pseudomonadati</taxon>
        <taxon>Pseudomonadota</taxon>
        <taxon>Betaproteobacteria</taxon>
        <taxon>Burkholderiales</taxon>
        <taxon>Comamonadaceae</taxon>
        <taxon>Limnohabitans</taxon>
    </lineage>
</organism>
<keyword evidence="1" id="KW-0732">Signal</keyword>
<reference evidence="3 4" key="1">
    <citation type="submission" date="2017-04" db="EMBL/GenBank/DDBJ databases">
        <title>Unexpected and diverse lifestyles within the genus Limnohabitans.</title>
        <authorList>
            <person name="Kasalicky V."/>
            <person name="Mehrshad M."/>
            <person name="Andrei S.-A."/>
            <person name="Salcher M."/>
            <person name="Kratochvilova H."/>
            <person name="Simek K."/>
            <person name="Ghai R."/>
        </authorList>
    </citation>
    <scope>NUCLEOTIDE SEQUENCE [LARGE SCALE GENOMIC DNA]</scope>
    <source>
        <strain evidence="3 4">MWH-C5</strain>
    </source>
</reference>
<name>A0A315ENG3_9BURK</name>
<dbReference type="EMBL" id="NESP01000001">
    <property type="protein sequence ID" value="PUE59313.1"/>
    <property type="molecule type" value="Genomic_DNA"/>
</dbReference>
<feature type="chain" id="PRO_5016410503" description="Surface-adhesin protein E-like domain-containing protein" evidence="1">
    <location>
        <begin position="21"/>
        <end position="125"/>
    </location>
</feature>
<protein>
    <recommendedName>
        <fullName evidence="2">Surface-adhesin protein E-like domain-containing protein</fullName>
    </recommendedName>
</protein>
<dbReference type="Pfam" id="PF16747">
    <property type="entry name" value="Adhesin_E"/>
    <property type="match status" value="1"/>
</dbReference>
<evidence type="ECO:0000256" key="1">
    <source>
        <dbReference type="SAM" id="SignalP"/>
    </source>
</evidence>
<dbReference type="Proteomes" id="UP000251341">
    <property type="component" value="Unassembled WGS sequence"/>
</dbReference>
<evidence type="ECO:0000259" key="2">
    <source>
        <dbReference type="Pfam" id="PF16747"/>
    </source>
</evidence>
<accession>A0A315ENG3</accession>
<comment type="caution">
    <text evidence="3">The sequence shown here is derived from an EMBL/GenBank/DDBJ whole genome shotgun (WGS) entry which is preliminary data.</text>
</comment>
<gene>
    <name evidence="3" type="ORF">B9Z44_06855</name>
</gene>
<evidence type="ECO:0000313" key="3">
    <source>
        <dbReference type="EMBL" id="PUE59313.1"/>
    </source>
</evidence>
<dbReference type="AlphaFoldDB" id="A0A315ENG3"/>
<proteinExistence type="predicted"/>
<feature type="signal peptide" evidence="1">
    <location>
        <begin position="1"/>
        <end position="20"/>
    </location>
</feature>
<feature type="domain" description="Surface-adhesin protein E-like" evidence="2">
    <location>
        <begin position="22"/>
        <end position="124"/>
    </location>
</feature>
<evidence type="ECO:0000313" key="4">
    <source>
        <dbReference type="Proteomes" id="UP000251341"/>
    </source>
</evidence>
<dbReference type="InterPro" id="IPR031939">
    <property type="entry name" value="Adhesin_E-like"/>
</dbReference>